<proteinExistence type="predicted"/>
<feature type="transmembrane region" description="Helical" evidence="1">
    <location>
        <begin position="124"/>
        <end position="145"/>
    </location>
</feature>
<gene>
    <name evidence="2" type="ORF">EUU22_01045</name>
</gene>
<sequence length="211" mass="21739">MKTSELISMIAADAPSVRPLAPAVWSAVAVGICVSLLLLLSTIGLRDDIATAIETARVAFKIGMTLLLAALSTALVFRVGRPGASLGMQLSALLLPLLLLAGAVVAELYVSPASTWGRKLIGENAAFCLFFIPVLSAAPMVGLMAALKRGAPGNPTFAGAVAGLASGSIAAAIYAWHCPDDSPLFGATWYMLAIAIVVLAGALLGRRLLRW</sequence>
<protein>
    <submittedName>
        <fullName evidence="2">DUF1109 family protein</fullName>
    </submittedName>
</protein>
<dbReference type="Proteomes" id="UP000291088">
    <property type="component" value="Unassembled WGS sequence"/>
</dbReference>
<dbReference type="EMBL" id="SDVB01000042">
    <property type="protein sequence ID" value="RYC27337.1"/>
    <property type="molecule type" value="Genomic_DNA"/>
</dbReference>
<dbReference type="OrthoDB" id="9816468at2"/>
<keyword evidence="3" id="KW-1185">Reference proteome</keyword>
<organism evidence="2 3">
    <name type="scientific">Ciceribacter ferrooxidans</name>
    <dbReference type="NCBI Taxonomy" id="2509717"/>
    <lineage>
        <taxon>Bacteria</taxon>
        <taxon>Pseudomonadati</taxon>
        <taxon>Pseudomonadota</taxon>
        <taxon>Alphaproteobacteria</taxon>
        <taxon>Hyphomicrobiales</taxon>
        <taxon>Rhizobiaceae</taxon>
        <taxon>Ciceribacter</taxon>
    </lineage>
</organism>
<evidence type="ECO:0000256" key="1">
    <source>
        <dbReference type="SAM" id="Phobius"/>
    </source>
</evidence>
<keyword evidence="1" id="KW-0472">Membrane</keyword>
<comment type="caution">
    <text evidence="2">The sequence shown here is derived from an EMBL/GenBank/DDBJ whole genome shotgun (WGS) entry which is preliminary data.</text>
</comment>
<feature type="transmembrane region" description="Helical" evidence="1">
    <location>
        <begin position="60"/>
        <end position="80"/>
    </location>
</feature>
<dbReference type="AlphaFoldDB" id="A0A4Q2TWV3"/>
<name>A0A4Q2TWV3_9HYPH</name>
<feature type="transmembrane region" description="Helical" evidence="1">
    <location>
        <begin position="20"/>
        <end position="40"/>
    </location>
</feature>
<dbReference type="InterPro" id="IPR009495">
    <property type="entry name" value="NrsF"/>
</dbReference>
<dbReference type="Pfam" id="PF06532">
    <property type="entry name" value="NrsF"/>
    <property type="match status" value="1"/>
</dbReference>
<evidence type="ECO:0000313" key="2">
    <source>
        <dbReference type="EMBL" id="RYC27337.1"/>
    </source>
</evidence>
<feature type="transmembrane region" description="Helical" evidence="1">
    <location>
        <begin position="157"/>
        <end position="177"/>
    </location>
</feature>
<feature type="transmembrane region" description="Helical" evidence="1">
    <location>
        <begin position="189"/>
        <end position="209"/>
    </location>
</feature>
<keyword evidence="1" id="KW-0812">Transmembrane</keyword>
<dbReference type="RefSeq" id="WP_129330269.1">
    <property type="nucleotide sequence ID" value="NZ_SDVB01000042.1"/>
</dbReference>
<feature type="transmembrane region" description="Helical" evidence="1">
    <location>
        <begin position="92"/>
        <end position="112"/>
    </location>
</feature>
<reference evidence="2 3" key="1">
    <citation type="submission" date="2019-01" db="EMBL/GenBank/DDBJ databases">
        <authorList>
            <person name="Deng T."/>
        </authorList>
    </citation>
    <scope>NUCLEOTIDE SEQUENCE [LARGE SCALE GENOMIC DNA]</scope>
    <source>
        <strain evidence="2 3">F8825</strain>
    </source>
</reference>
<accession>A0A4Q2TWV3</accession>
<evidence type="ECO:0000313" key="3">
    <source>
        <dbReference type="Proteomes" id="UP000291088"/>
    </source>
</evidence>
<keyword evidence="1" id="KW-1133">Transmembrane helix</keyword>